<evidence type="ECO:0000256" key="1">
    <source>
        <dbReference type="SAM" id="MobiDB-lite"/>
    </source>
</evidence>
<evidence type="ECO:0000313" key="3">
    <source>
        <dbReference type="Proteomes" id="UP000012117"/>
    </source>
</evidence>
<comment type="caution">
    <text evidence="2">The sequence shown here is derived from an EMBL/GenBank/DDBJ whole genome shotgun (WGS) entry which is preliminary data.</text>
</comment>
<protein>
    <submittedName>
        <fullName evidence="2">Uncharacterized protein</fullName>
    </submittedName>
</protein>
<proteinExistence type="predicted"/>
<evidence type="ECO:0000313" key="2">
    <source>
        <dbReference type="EMBL" id="EMP07112.1"/>
    </source>
</evidence>
<gene>
    <name evidence="2" type="ORF">LEP1GSC124_0189</name>
</gene>
<name>M6ZSA1_LEPIR</name>
<accession>M6ZSA1</accession>
<dbReference type="EMBL" id="AKWN02000275">
    <property type="protein sequence ID" value="EMP07112.1"/>
    <property type="molecule type" value="Genomic_DNA"/>
</dbReference>
<reference evidence="2 3" key="1">
    <citation type="submission" date="2013-01" db="EMBL/GenBank/DDBJ databases">
        <authorList>
            <person name="Harkins D.M."/>
            <person name="Durkin A.S."/>
            <person name="Brinkac L.M."/>
            <person name="Haft D.H."/>
            <person name="Selengut J.D."/>
            <person name="Sanka R."/>
            <person name="DePew J."/>
            <person name="Purushe J."/>
            <person name="Picardeau M."/>
            <person name="Werts C."/>
            <person name="Goarant C."/>
            <person name="Vinetz J.M."/>
            <person name="Sutton G.G."/>
            <person name="Nierman W.C."/>
            <person name="Fouts D.E."/>
        </authorList>
    </citation>
    <scope>NUCLEOTIDE SEQUENCE [LARGE SCALE GENOMIC DNA]</scope>
    <source>
        <strain evidence="2 3">200701872</strain>
    </source>
</reference>
<dbReference type="Proteomes" id="UP000012117">
    <property type="component" value="Unassembled WGS sequence"/>
</dbReference>
<feature type="region of interest" description="Disordered" evidence="1">
    <location>
        <begin position="37"/>
        <end position="59"/>
    </location>
</feature>
<organism evidence="2 3">
    <name type="scientific">Leptospira interrogans serovar Pyrogenes str. 200701872</name>
    <dbReference type="NCBI Taxonomy" id="1193029"/>
    <lineage>
        <taxon>Bacteria</taxon>
        <taxon>Pseudomonadati</taxon>
        <taxon>Spirochaetota</taxon>
        <taxon>Spirochaetia</taxon>
        <taxon>Leptospirales</taxon>
        <taxon>Leptospiraceae</taxon>
        <taxon>Leptospira</taxon>
    </lineage>
</organism>
<feature type="non-terminal residue" evidence="2">
    <location>
        <position position="59"/>
    </location>
</feature>
<sequence length="59" mass="6983">MLYWDDAEGRLNTEAETNRKKKNQNFKSYEWRLGISAEKNQSKNEIKNQDSTQNNSSEN</sequence>
<dbReference type="AlphaFoldDB" id="M6ZSA1"/>
<feature type="compositionally biased region" description="Polar residues" evidence="1">
    <location>
        <begin position="49"/>
        <end position="59"/>
    </location>
</feature>